<dbReference type="GO" id="GO:0008777">
    <property type="term" value="F:acetylornithine deacetylase activity"/>
    <property type="evidence" value="ECO:0007669"/>
    <property type="project" value="TreeGrafter"/>
</dbReference>
<dbReference type="EMBL" id="MHMM01000010">
    <property type="protein sequence ID" value="OGZ27193.1"/>
    <property type="molecule type" value="Genomic_DNA"/>
</dbReference>
<dbReference type="GO" id="GO:0046872">
    <property type="term" value="F:metal ion binding"/>
    <property type="evidence" value="ECO:0007669"/>
    <property type="project" value="UniProtKB-KW"/>
</dbReference>
<dbReference type="PANTHER" id="PTHR43808:SF31">
    <property type="entry name" value="N-ACETYL-L-CITRULLINE DEACETYLASE"/>
    <property type="match status" value="1"/>
</dbReference>
<dbReference type="InterPro" id="IPR011650">
    <property type="entry name" value="Peptidase_M20_dimer"/>
</dbReference>
<dbReference type="GO" id="GO:0006526">
    <property type="term" value="P:L-arginine biosynthetic process"/>
    <property type="evidence" value="ECO:0007669"/>
    <property type="project" value="TreeGrafter"/>
</dbReference>
<feature type="domain" description="Peptidase M20 dimerisation" evidence="3">
    <location>
        <begin position="161"/>
        <end position="275"/>
    </location>
</feature>
<dbReference type="Proteomes" id="UP000177740">
    <property type="component" value="Unassembled WGS sequence"/>
</dbReference>
<protein>
    <recommendedName>
        <fullName evidence="3">Peptidase M20 dimerisation domain-containing protein</fullName>
    </recommendedName>
</protein>
<organism evidence="4 5">
    <name type="scientific">Candidatus Nealsonbacteria bacterium RIFOXYB1_FULL_40_15</name>
    <dbReference type="NCBI Taxonomy" id="1801677"/>
    <lineage>
        <taxon>Bacteria</taxon>
        <taxon>Candidatus Nealsoniibacteriota</taxon>
    </lineage>
</organism>
<dbReference type="Gene3D" id="3.30.70.360">
    <property type="match status" value="1"/>
</dbReference>
<gene>
    <name evidence="4" type="ORF">A2365_00800</name>
</gene>
<proteinExistence type="predicted"/>
<reference evidence="4 5" key="1">
    <citation type="journal article" date="2016" name="Nat. Commun.">
        <title>Thousands of microbial genomes shed light on interconnected biogeochemical processes in an aquifer system.</title>
        <authorList>
            <person name="Anantharaman K."/>
            <person name="Brown C.T."/>
            <person name="Hug L.A."/>
            <person name="Sharon I."/>
            <person name="Castelle C.J."/>
            <person name="Probst A.J."/>
            <person name="Thomas B.C."/>
            <person name="Singh A."/>
            <person name="Wilkins M.J."/>
            <person name="Karaoz U."/>
            <person name="Brodie E.L."/>
            <person name="Williams K.H."/>
            <person name="Hubbard S.S."/>
            <person name="Banfield J.F."/>
        </authorList>
    </citation>
    <scope>NUCLEOTIDE SEQUENCE [LARGE SCALE GENOMIC DNA]</scope>
</reference>
<keyword evidence="2" id="KW-0378">Hydrolase</keyword>
<dbReference type="AlphaFoldDB" id="A0A1G2EN23"/>
<dbReference type="InterPro" id="IPR002933">
    <property type="entry name" value="Peptidase_M20"/>
</dbReference>
<comment type="caution">
    <text evidence="4">The sequence shown here is derived from an EMBL/GenBank/DDBJ whole genome shotgun (WGS) entry which is preliminary data.</text>
</comment>
<dbReference type="SUPFAM" id="SSF53187">
    <property type="entry name" value="Zn-dependent exopeptidases"/>
    <property type="match status" value="1"/>
</dbReference>
<evidence type="ECO:0000256" key="1">
    <source>
        <dbReference type="ARBA" id="ARBA00022723"/>
    </source>
</evidence>
<dbReference type="Pfam" id="PF07687">
    <property type="entry name" value="M20_dimer"/>
    <property type="match status" value="1"/>
</dbReference>
<dbReference type="PANTHER" id="PTHR43808">
    <property type="entry name" value="ACETYLORNITHINE DEACETYLASE"/>
    <property type="match status" value="1"/>
</dbReference>
<evidence type="ECO:0000313" key="5">
    <source>
        <dbReference type="Proteomes" id="UP000177740"/>
    </source>
</evidence>
<dbReference type="SUPFAM" id="SSF55031">
    <property type="entry name" value="Bacterial exopeptidase dimerisation domain"/>
    <property type="match status" value="1"/>
</dbReference>
<name>A0A1G2EN23_9BACT</name>
<accession>A0A1G2EN23</accession>
<dbReference type="Pfam" id="PF01546">
    <property type="entry name" value="Peptidase_M20"/>
    <property type="match status" value="1"/>
</dbReference>
<dbReference type="Gene3D" id="3.40.630.10">
    <property type="entry name" value="Zn peptidases"/>
    <property type="match status" value="2"/>
</dbReference>
<keyword evidence="1" id="KW-0479">Metal-binding</keyword>
<evidence type="ECO:0000259" key="3">
    <source>
        <dbReference type="Pfam" id="PF07687"/>
    </source>
</evidence>
<evidence type="ECO:0000256" key="2">
    <source>
        <dbReference type="ARBA" id="ARBA00022801"/>
    </source>
</evidence>
<evidence type="ECO:0000313" key="4">
    <source>
        <dbReference type="EMBL" id="OGZ27193.1"/>
    </source>
</evidence>
<sequence length="368" mass="41286">MNLIELIQKLISIPSFVDNKTNEKEIGEFIFNYLKQFPYLSAEKQNIGNGRFNIFAKDSAQPKILFACHMDTVEPKSGWKYAQNKIKDNKLYGLGSADMKGGTACVLDVLRDFARTRGLALLFYCDEEYNFEGMKRFAEKYSLRPDLIICPEITDLKVINGCRGIIEIYFRVTGKTGHVASPEKGINAIDGIINIVSLIREDIKKYEHPGLGNAALNLAYLSGGLNKGVNEKGNLVLGNRGNNIPDIAEAVIDIRTPSKELNAGEITRLIKQRSEEQRLKLEKLEIRSDLRAAFSPKEKIIGFEGIDYGNLKEQGYFDVQIISERFDSPFICFGPTGGNVHGADEWVNISSLEKTKNVFKNLIQRSCT</sequence>
<dbReference type="InterPro" id="IPR050072">
    <property type="entry name" value="Peptidase_M20A"/>
</dbReference>
<dbReference type="InterPro" id="IPR036264">
    <property type="entry name" value="Bact_exopeptidase_dim_dom"/>
</dbReference>
<dbReference type="STRING" id="1801677.A2365_00800"/>